<feature type="domain" description="Type II/III secretion system secretin-like" evidence="6">
    <location>
        <begin position="397"/>
        <end position="566"/>
    </location>
</feature>
<dbReference type="InterPro" id="IPR011514">
    <property type="entry name" value="Secretin_N_2"/>
</dbReference>
<comment type="subcellular location">
    <subcellularLocation>
        <location evidence="1">Membrane</location>
    </subcellularLocation>
</comment>
<feature type="signal peptide" evidence="5">
    <location>
        <begin position="1"/>
        <end position="19"/>
    </location>
</feature>
<dbReference type="PANTHER" id="PTHR30332:SF24">
    <property type="entry name" value="SECRETIN GSPD-RELATED"/>
    <property type="match status" value="1"/>
</dbReference>
<reference evidence="8 9" key="1">
    <citation type="journal article" date="2015" name="J. Biotechnol.">
        <title>Complete genome sequence of Photorhabdus temperata subsp. thracensis 39-8(T), an entomopathogenic bacterium for the improved commercial bioinsecticide.</title>
        <authorList>
            <person name="Kwak Y."/>
            <person name="Shin J.H."/>
        </authorList>
    </citation>
    <scope>NUCLEOTIDE SEQUENCE [LARGE SCALE GENOMIC DNA]</scope>
    <source>
        <strain evidence="8 9">DSM 15199</strain>
    </source>
</reference>
<dbReference type="Pfam" id="PF00263">
    <property type="entry name" value="Secretin"/>
    <property type="match status" value="1"/>
</dbReference>
<dbReference type="GO" id="GO:0019867">
    <property type="term" value="C:outer membrane"/>
    <property type="evidence" value="ECO:0007669"/>
    <property type="project" value="InterPro"/>
</dbReference>
<name>A0A0F7LM26_9GAMM</name>
<evidence type="ECO:0000259" key="6">
    <source>
        <dbReference type="Pfam" id="PF00263"/>
    </source>
</evidence>
<sequence length="567" mass="60839">MMKNKWCSLRLCTCLAPLAAVTGMALMSGCTLPAVDNMAREASVQSRVAQQHLHQQHSLKHPVVTWVDKPWVNLKPVVQPVASVRLPSCQITINSKVGLTLPELGQRITQLCGIRVTVAPDVLSRVSTTAGGLTRQTNRALPTADDKGRMPLDWLDDRDIHSINADERREPEVLTGLNWQGELTGLLDNIASRLGIAWRMDNRAVVFYRFETRTFQLNVLNTRTSSNASVASGSTSSMGTSGGSGNVNNSVSGEASSSQKTTVDLNSDLYEDIRKTVENMLTPERGRFWLSSSSGTLMVTDTPAVLDSVSRYVEEQNTVLNRQVLLNVQVLSVSTTRKEQMGLDWGLVYNSLHNLGATLSGSFSGMGSGATSAGVSILESATGKAAKLSGSSLLIKALSEQGNVSVVTSQGSATTNLTPIPIQMADQTVYVAQSSTTTATDVGATTALTPGMITTGFNMTLLPLIQRNGDVQLQVAFNLSDPPTIRSFTSKEGNSYIEMPYTRLRSLSQKVNLRAGQALVLTGFEQADTRVTKTGTFTPGNFLLGGGQSGENQRSTLVILITPVLLD</sequence>
<dbReference type="GO" id="GO:0009297">
    <property type="term" value="P:pilus assembly"/>
    <property type="evidence" value="ECO:0007669"/>
    <property type="project" value="InterPro"/>
</dbReference>
<feature type="compositionally biased region" description="Low complexity" evidence="4">
    <location>
        <begin position="226"/>
        <end position="239"/>
    </location>
</feature>
<evidence type="ECO:0000256" key="5">
    <source>
        <dbReference type="SAM" id="SignalP"/>
    </source>
</evidence>
<dbReference type="InterPro" id="IPR013359">
    <property type="entry name" value="Pilus_4B_PilN"/>
</dbReference>
<dbReference type="InterPro" id="IPR004846">
    <property type="entry name" value="T2SS/T3SS_dom"/>
</dbReference>
<dbReference type="KEGG" id="ptt:VY86_13870"/>
<dbReference type="AlphaFoldDB" id="A0A0F7LM26"/>
<evidence type="ECO:0000259" key="7">
    <source>
        <dbReference type="Pfam" id="PF07655"/>
    </source>
</evidence>
<dbReference type="GO" id="GO:0009306">
    <property type="term" value="P:protein secretion"/>
    <property type="evidence" value="ECO:0007669"/>
    <property type="project" value="InterPro"/>
</dbReference>
<dbReference type="EMBL" id="CP011104">
    <property type="protein sequence ID" value="AKH64249.1"/>
    <property type="molecule type" value="Genomic_DNA"/>
</dbReference>
<dbReference type="PROSITE" id="PS51257">
    <property type="entry name" value="PROKAR_LIPOPROTEIN"/>
    <property type="match status" value="1"/>
</dbReference>
<evidence type="ECO:0000256" key="4">
    <source>
        <dbReference type="SAM" id="MobiDB-lite"/>
    </source>
</evidence>
<evidence type="ECO:0000313" key="8">
    <source>
        <dbReference type="EMBL" id="AKH64249.1"/>
    </source>
</evidence>
<keyword evidence="3" id="KW-0472">Membrane</keyword>
<feature type="region of interest" description="Disordered" evidence="4">
    <location>
        <begin position="226"/>
        <end position="261"/>
    </location>
</feature>
<feature type="domain" description="Secretin N-terminal" evidence="7">
    <location>
        <begin position="212"/>
        <end position="294"/>
    </location>
</feature>
<dbReference type="STRING" id="230089.VY86_13870"/>
<keyword evidence="9" id="KW-1185">Reference proteome</keyword>
<evidence type="ECO:0000256" key="1">
    <source>
        <dbReference type="ARBA" id="ARBA00004370"/>
    </source>
</evidence>
<feature type="chain" id="PRO_5002518412" evidence="5">
    <location>
        <begin position="20"/>
        <end position="567"/>
    </location>
</feature>
<accession>A0A0F7LM26</accession>
<proteinExistence type="predicted"/>
<dbReference type="PANTHER" id="PTHR30332">
    <property type="entry name" value="PROBABLE GENERAL SECRETION PATHWAY PROTEIN D"/>
    <property type="match status" value="1"/>
</dbReference>
<evidence type="ECO:0000256" key="3">
    <source>
        <dbReference type="ARBA" id="ARBA00023136"/>
    </source>
</evidence>
<dbReference type="Pfam" id="PF07655">
    <property type="entry name" value="Secretin_N_2"/>
    <property type="match status" value="1"/>
</dbReference>
<evidence type="ECO:0000256" key="2">
    <source>
        <dbReference type="ARBA" id="ARBA00022729"/>
    </source>
</evidence>
<organism evidence="8 9">
    <name type="scientific">Photorhabdus thracensis</name>
    <dbReference type="NCBI Taxonomy" id="230089"/>
    <lineage>
        <taxon>Bacteria</taxon>
        <taxon>Pseudomonadati</taxon>
        <taxon>Pseudomonadota</taxon>
        <taxon>Gammaproteobacteria</taxon>
        <taxon>Enterobacterales</taxon>
        <taxon>Morganellaceae</taxon>
        <taxon>Photorhabdus</taxon>
    </lineage>
</organism>
<reference evidence="9" key="2">
    <citation type="submission" date="2015-03" db="EMBL/GenBank/DDBJ databases">
        <title>Genome sequence of Azospirillum thiophilum strain DSM 21654T.</title>
        <authorList>
            <person name="Kwak Y."/>
            <person name="Shin J.-H."/>
        </authorList>
    </citation>
    <scope>NUCLEOTIDE SEQUENCE [LARGE SCALE GENOMIC DNA]</scope>
    <source>
        <strain evidence="9">DSM 15199</strain>
    </source>
</reference>
<dbReference type="PATRIC" id="fig|230089.6.peg.3120"/>
<keyword evidence="2 5" id="KW-0732">Signal</keyword>
<dbReference type="NCBIfam" id="TIGR02520">
    <property type="entry name" value="pilus_B_mal_scr"/>
    <property type="match status" value="1"/>
</dbReference>
<protein>
    <submittedName>
        <fullName evidence="8">Pilus assembly protein</fullName>
    </submittedName>
</protein>
<dbReference type="InterPro" id="IPR050810">
    <property type="entry name" value="Bact_Secretion_Sys_Channel"/>
</dbReference>
<dbReference type="Proteomes" id="UP000034866">
    <property type="component" value="Chromosome"/>
</dbReference>
<feature type="compositionally biased region" description="Low complexity" evidence="4">
    <location>
        <begin position="246"/>
        <end position="258"/>
    </location>
</feature>
<gene>
    <name evidence="8" type="ORF">VY86_13870</name>
</gene>
<evidence type="ECO:0000313" key="9">
    <source>
        <dbReference type="Proteomes" id="UP000034866"/>
    </source>
</evidence>